<evidence type="ECO:0000313" key="3">
    <source>
        <dbReference type="Proteomes" id="UP000321222"/>
    </source>
</evidence>
<gene>
    <name evidence="2" type="ORF">FUA48_01780</name>
</gene>
<name>A0A5B9FUF1_9FLAO</name>
<dbReference type="Pfam" id="PF23759">
    <property type="entry name" value="GBD_T9SS_assoc"/>
    <property type="match status" value="1"/>
</dbReference>
<dbReference type="InterPro" id="IPR056600">
    <property type="entry name" value="GBD_T9SS_assoc"/>
</dbReference>
<protein>
    <recommendedName>
        <fullName evidence="1">T9SS-like galactose binding domain-containing protein</fullName>
    </recommendedName>
</protein>
<dbReference type="AlphaFoldDB" id="A0A5B9FUF1"/>
<evidence type="ECO:0000259" key="1">
    <source>
        <dbReference type="Pfam" id="PF23759"/>
    </source>
</evidence>
<dbReference type="RefSeq" id="WP_147581839.1">
    <property type="nucleotide sequence ID" value="NZ_CP042831.1"/>
</dbReference>
<dbReference type="Proteomes" id="UP000321222">
    <property type="component" value="Chromosome"/>
</dbReference>
<proteinExistence type="predicted"/>
<reference evidence="2 3" key="1">
    <citation type="submission" date="2019-08" db="EMBL/GenBank/DDBJ databases">
        <title>Flavobacterium alkalisoli sp. nov., isolated from rhizosphere soil of Suaeda salsa.</title>
        <authorList>
            <person name="Sun J.-Q."/>
            <person name="Xu L."/>
        </authorList>
    </citation>
    <scope>NUCLEOTIDE SEQUENCE [LARGE SCALE GENOMIC DNA]</scope>
    <source>
        <strain evidence="2 3">XS-5</strain>
    </source>
</reference>
<feature type="domain" description="T9SS-like galactose binding" evidence="1">
    <location>
        <begin position="35"/>
        <end position="156"/>
    </location>
</feature>
<accession>A0A5B9FUF1</accession>
<dbReference type="EMBL" id="CP042831">
    <property type="protein sequence ID" value="QEE48347.1"/>
    <property type="molecule type" value="Genomic_DNA"/>
</dbReference>
<dbReference type="OrthoDB" id="607469at2"/>
<organism evidence="2 3">
    <name type="scientific">Flavobacterium alkalisoli</name>
    <dbReference type="NCBI Taxonomy" id="2602769"/>
    <lineage>
        <taxon>Bacteria</taxon>
        <taxon>Pseudomonadati</taxon>
        <taxon>Bacteroidota</taxon>
        <taxon>Flavobacteriia</taxon>
        <taxon>Flavobacteriales</taxon>
        <taxon>Flavobacteriaceae</taxon>
        <taxon>Flavobacterium</taxon>
    </lineage>
</organism>
<keyword evidence="3" id="KW-1185">Reference proteome</keyword>
<sequence>MMGRITYIFCALLLLLFNYNYGYNLNEKRLPPPVNDDCSGATTLTVNPTEICAAGSTASFTQATVSTQGTTCTALNSADIWYQFTATSTSHTIALSNFSGSPQPMVIVVYEGDCTALSQLYCSQNNVVNASGLTIGAVYKVRIYFNTVTASTINTFLVCVTTPPPPSNNNQTECLITTNNYDFELPDLVWSNFPTFVNHNVVQGWRTTASDEMIEFWQQPNYENVPAYSGTQFIELNANVVSGVYQDYQTPQATVFNYGFAHRGRQGTDTCQLLAGPPGGPYVNVGAPVSTGNTAWSYNTGTYTVPVGQTVTRFILQSVSSVGGASVGNFLDAISFTADNGIITSNPYYMGCGDIIADLEAAGVGTWSAHTDNPSTVTISDPSANNVQISGFGPSGSYFFDWTTQYCTSTIEISFTGPYPQDPVIPNITYCQNQTAVPIDIPVDQPGYTMIYYLNSNQLPDAPTPDTSVIGTTTYYVLQESDQGCQSPAYPLVVTVNPAVSPVTDFTLPAAVCTSDVSASPTPETGFTTGGIYTAPAGVTIDPDTGVIDLLNSTPGTYDITYTVAEDFENCLIEGSSMATITINDAPLLMPATPLGLCDDASNDGIAEFNLAPAIAEMENGQPNLTATVHLSLTDAQNNINPQSQPLFTNTVPNSQTIYVRFVEDGTTTDCYTIEEVQLMVNPLPTISSPITDYVLCDQTDYMTPDGIEEFDLTSKDLEVTGGNPDYAVSYYETANDAETATNPIVNLTTYANLSNPQMIYVRLENTVTTCYDVFDFDLVVTPLPIYDSAQTDFHECEEVPGQADFDLHSHDSACLLREYHR</sequence>
<evidence type="ECO:0000313" key="2">
    <source>
        <dbReference type="EMBL" id="QEE48347.1"/>
    </source>
</evidence>
<dbReference type="KEGG" id="fak:FUA48_01780"/>